<keyword evidence="2" id="KW-1185">Reference proteome</keyword>
<organism evidence="1 2">
    <name type="scientific">Candidatus Competibacter phosphatis</name>
    <dbReference type="NCBI Taxonomy" id="221280"/>
    <lineage>
        <taxon>Bacteria</taxon>
        <taxon>Pseudomonadati</taxon>
        <taxon>Pseudomonadota</taxon>
        <taxon>Gammaproteobacteria</taxon>
        <taxon>Candidatus Competibacteraceae</taxon>
        <taxon>Candidatus Competibacter</taxon>
    </lineage>
</organism>
<dbReference type="RefSeq" id="WP_169250478.1">
    <property type="nucleotide sequence ID" value="NZ_SPMZ01000081.1"/>
</dbReference>
<proteinExistence type="predicted"/>
<dbReference type="SUPFAM" id="SSF54427">
    <property type="entry name" value="NTF2-like"/>
    <property type="match status" value="1"/>
</dbReference>
<dbReference type="InterPro" id="IPR032710">
    <property type="entry name" value="NTF2-like_dom_sf"/>
</dbReference>
<accession>A0ABX1TTB6</accession>
<reference evidence="1 2" key="1">
    <citation type="submission" date="2019-03" db="EMBL/GenBank/DDBJ databases">
        <title>Metabolic reconstructions from genomes of highly enriched 'Candidatus Accumulibacter' and 'Candidatus Competibacter' bioreactor populations.</title>
        <authorList>
            <person name="Annavajhala M.K."/>
            <person name="Welles L."/>
            <person name="Abbas B."/>
            <person name="Sorokin D."/>
            <person name="Park H."/>
            <person name="Van Loosdrecht M."/>
            <person name="Chandran K."/>
        </authorList>
    </citation>
    <scope>NUCLEOTIDE SEQUENCE [LARGE SCALE GENOMIC DNA]</scope>
    <source>
        <strain evidence="1 2">SBR_G</strain>
    </source>
</reference>
<evidence type="ECO:0000313" key="1">
    <source>
        <dbReference type="EMBL" id="NMQ21210.1"/>
    </source>
</evidence>
<evidence type="ECO:0008006" key="3">
    <source>
        <dbReference type="Google" id="ProtNLM"/>
    </source>
</evidence>
<dbReference type="Proteomes" id="UP000760480">
    <property type="component" value="Unassembled WGS sequence"/>
</dbReference>
<comment type="caution">
    <text evidence="1">The sequence shown here is derived from an EMBL/GenBank/DDBJ whole genome shotgun (WGS) entry which is preliminary data.</text>
</comment>
<protein>
    <recommendedName>
        <fullName evidence="3">Nuclear transport factor 2 family protein</fullName>
    </recommendedName>
</protein>
<evidence type="ECO:0000313" key="2">
    <source>
        <dbReference type="Proteomes" id="UP000760480"/>
    </source>
</evidence>
<name>A0ABX1TTB6_9GAMM</name>
<dbReference type="EMBL" id="SPMZ01000081">
    <property type="protein sequence ID" value="NMQ21210.1"/>
    <property type="molecule type" value="Genomic_DNA"/>
</dbReference>
<gene>
    <name evidence="1" type="ORF">E4P82_19615</name>
</gene>
<sequence length="179" mass="20031">MTQLVAGGRPAEGSGDIRMIMITRYGGRSWVWAVLVLAMTACSPPADSPETEIRQFIARAQVAGEERNLRDLRGLIADDYSDAQGRDRKAVEGLIRLHVLRHQSVHLFTRIRDIVLTDPDHATVSVAAALAGRPVASADQLVGLNADLYRFDFTLIRRGRDDWQVLHAAWERAKLDDFW</sequence>